<gene>
    <name evidence="2" type="ORF">ACHAXA_002880</name>
</gene>
<dbReference type="Proteomes" id="UP001530377">
    <property type="component" value="Unassembled WGS sequence"/>
</dbReference>
<feature type="compositionally biased region" description="Acidic residues" evidence="1">
    <location>
        <begin position="552"/>
        <end position="564"/>
    </location>
</feature>
<feature type="compositionally biased region" description="Low complexity" evidence="1">
    <location>
        <begin position="30"/>
        <end position="43"/>
    </location>
</feature>
<dbReference type="EMBL" id="JALLPB020000034">
    <property type="protein sequence ID" value="KAL3823539.1"/>
    <property type="molecule type" value="Genomic_DNA"/>
</dbReference>
<feature type="region of interest" description="Disordered" evidence="1">
    <location>
        <begin position="705"/>
        <end position="725"/>
    </location>
</feature>
<feature type="compositionally biased region" description="Acidic residues" evidence="1">
    <location>
        <begin position="705"/>
        <end position="722"/>
    </location>
</feature>
<evidence type="ECO:0000313" key="3">
    <source>
        <dbReference type="Proteomes" id="UP001530377"/>
    </source>
</evidence>
<organism evidence="2 3">
    <name type="scientific">Cyclostephanos tholiformis</name>
    <dbReference type="NCBI Taxonomy" id="382380"/>
    <lineage>
        <taxon>Eukaryota</taxon>
        <taxon>Sar</taxon>
        <taxon>Stramenopiles</taxon>
        <taxon>Ochrophyta</taxon>
        <taxon>Bacillariophyta</taxon>
        <taxon>Coscinodiscophyceae</taxon>
        <taxon>Thalassiosirophycidae</taxon>
        <taxon>Stephanodiscales</taxon>
        <taxon>Stephanodiscaceae</taxon>
        <taxon>Cyclostephanos</taxon>
    </lineage>
</organism>
<evidence type="ECO:0000256" key="1">
    <source>
        <dbReference type="SAM" id="MobiDB-lite"/>
    </source>
</evidence>
<dbReference type="AlphaFoldDB" id="A0ABD3SG53"/>
<proteinExistence type="predicted"/>
<reference evidence="2 3" key="1">
    <citation type="submission" date="2024-10" db="EMBL/GenBank/DDBJ databases">
        <title>Updated reference genomes for cyclostephanoid diatoms.</title>
        <authorList>
            <person name="Roberts W.R."/>
            <person name="Alverson A.J."/>
        </authorList>
    </citation>
    <scope>NUCLEOTIDE SEQUENCE [LARGE SCALE GENOMIC DNA]</scope>
    <source>
        <strain evidence="2 3">AJA228-03</strain>
    </source>
</reference>
<keyword evidence="3" id="KW-1185">Reference proteome</keyword>
<evidence type="ECO:0000313" key="2">
    <source>
        <dbReference type="EMBL" id="KAL3823539.1"/>
    </source>
</evidence>
<comment type="caution">
    <text evidence="2">The sequence shown here is derived from an EMBL/GenBank/DDBJ whole genome shotgun (WGS) entry which is preliminary data.</text>
</comment>
<name>A0ABD3SG53_9STRA</name>
<sequence length="879" mass="100591">MGYVIHGEYQMDSLPAAERIRKCQKENIWSSPAAPSSSSSSSPSPSPSLRRLAPQRKKTSITSAVNTLPPIEIISRVDHGEAVANSFNERFHSHDDDDDHDEVEHGLQKSIKNVADWIETDYRIYNSTGESGESEVEDEGEDDEEEYHGEIESIASIFGSKFAGEFKEDEEMDSFIQIVTEEHLPLYPLPPTSPLVLVNLETLTGCMPKNEADKSLLLRQLLESLLGFTSNNENGDISDLKHERKEQTSMLGEKGTSMRLNVGDGLSLDFEERVMELFESGVAIHIDSSHPIARSCMMMSLNDLNEMEEETGIFEMDRDEKAQVHPYAIVPYPEFLVELQQEQRSTKTTRKFRSSLRLWKLIHTTPSTTATPTSQYIGDIQMSISHLLSRIFSHLRNCSRSLIWKANMHIELCHLAKVEYTLQIERQRILDYTEWKETVRRSRLDELYDVRETFQVQVSAAKKKYDLLAQEREKNVGIELLRRRRQRGEKSGVSFCSIRMNSNDADKCCDDGSDWGRGAIFEDDILGDEVSFVGQSQLGAMMQIDKDVNDDEVSVDENNEEDKNDEWSPLEVSTKPSLSGMQIVLDRISKNTSYENDGNTEIKEAVRTEAKNTASKKITLEPISRDDNRRRLLRRRNRQEEKRTPACYDASTATTNERRREYLKKEEVLVREMLKTNDERIAEATLLKLEERLQNVDELLESLQEEEWADDEDGDDQEDSEGGNERVDDEFIHSQATEFPSLVNPTLLDHILAMILGALPEDLRCLSLQKAKNTNSDHYRYLKEEHESIAKEWIRIFGRLPPLQKIFPEKIESKEKISVDGNKLDYLPFGDDFTFSEANIVFESDGNLCCDADLGKDFTPIDNDDSNWDEVADWDALFP</sequence>
<protein>
    <submittedName>
        <fullName evidence="2">Uncharacterized protein</fullName>
    </submittedName>
</protein>
<feature type="region of interest" description="Disordered" evidence="1">
    <location>
        <begin position="552"/>
        <end position="573"/>
    </location>
</feature>
<feature type="region of interest" description="Disordered" evidence="1">
    <location>
        <begin position="25"/>
        <end position="65"/>
    </location>
</feature>
<accession>A0ABD3SG53</accession>